<keyword evidence="6 7" id="KW-0472">Membrane</keyword>
<evidence type="ECO:0000313" key="9">
    <source>
        <dbReference type="EMBL" id="SFU17212.1"/>
    </source>
</evidence>
<evidence type="ECO:0000256" key="2">
    <source>
        <dbReference type="ARBA" id="ARBA00005745"/>
    </source>
</evidence>
<feature type="domain" description="Type II secretion system protein GspF" evidence="8">
    <location>
        <begin position="270"/>
        <end position="389"/>
    </location>
</feature>
<dbReference type="Proteomes" id="UP000183371">
    <property type="component" value="Unassembled WGS sequence"/>
</dbReference>
<sequence>MAQFYYQALTATGENKTGHITAESEAEAYAQLRMGNLTPLTLEKESKQSKPARKRATTGNAYLARFFLGMSNLVSSHVPLLDVLEILRESERSRNFKATLEALCQAIQGGHSFSSALRQHPSVFPNYIVKLIEAAEKSGALDVVLKDISDQLESEVATKKRIRSGLTYPLILVCAAIFVIVILTTVLVPAVAPLFVGAGQEVPTIIQILIRAEYFVTSYHFEAAIFVLLMSLFLKLLGSLAPVQYYTAVAFYKIPVIGSFALNVQLSRMLRLVAVMQKNGISLYDALQTAEQVYSSPVIRDLLQACLRILQDGGQLTQVIETRDDLPVLLKRFIVMGERTGTLPDKMQQLSTALHRQTSQQLELFLQVLPPLLTLVIGLLVGSFVVVIMDAILSVNDLAL</sequence>
<name>A0A1I7DZS7_9HYPH</name>
<dbReference type="GO" id="GO:0005886">
    <property type="term" value="C:plasma membrane"/>
    <property type="evidence" value="ECO:0007669"/>
    <property type="project" value="UniProtKB-SubCell"/>
</dbReference>
<feature type="domain" description="Type II secretion system protein GspF" evidence="8">
    <location>
        <begin position="70"/>
        <end position="189"/>
    </location>
</feature>
<dbReference type="InterPro" id="IPR018076">
    <property type="entry name" value="T2SS_GspF_dom"/>
</dbReference>
<dbReference type="InterPro" id="IPR042094">
    <property type="entry name" value="T2SS_GspF_sf"/>
</dbReference>
<feature type="transmembrane region" description="Helical" evidence="7">
    <location>
        <begin position="364"/>
        <end position="393"/>
    </location>
</feature>
<evidence type="ECO:0000256" key="3">
    <source>
        <dbReference type="ARBA" id="ARBA00022475"/>
    </source>
</evidence>
<dbReference type="AlphaFoldDB" id="A0A1I7DZS7"/>
<gene>
    <name evidence="9" type="ORF">SAMN05444141_1159</name>
</gene>
<dbReference type="Gene3D" id="1.20.81.30">
    <property type="entry name" value="Type II secretion system (T2SS), domain F"/>
    <property type="match status" value="2"/>
</dbReference>
<dbReference type="PANTHER" id="PTHR30012:SF0">
    <property type="entry name" value="TYPE II SECRETION SYSTEM PROTEIN F-RELATED"/>
    <property type="match status" value="1"/>
</dbReference>
<keyword evidence="3" id="KW-1003">Cell membrane</keyword>
<comment type="similarity">
    <text evidence="2">Belongs to the GSP F family.</text>
</comment>
<protein>
    <submittedName>
        <fullName evidence="9">Type II secretory pathway, component PulF</fullName>
    </submittedName>
</protein>
<dbReference type="PANTHER" id="PTHR30012">
    <property type="entry name" value="GENERAL SECRETION PATHWAY PROTEIN"/>
    <property type="match status" value="1"/>
</dbReference>
<dbReference type="EMBL" id="FPBD01000015">
    <property type="protein sequence ID" value="SFU17212.1"/>
    <property type="molecule type" value="Genomic_DNA"/>
</dbReference>
<evidence type="ECO:0000256" key="4">
    <source>
        <dbReference type="ARBA" id="ARBA00022692"/>
    </source>
</evidence>
<accession>A0A1I7DZS7</accession>
<dbReference type="InterPro" id="IPR003004">
    <property type="entry name" value="GspF/PilC"/>
</dbReference>
<reference evidence="10" key="1">
    <citation type="submission" date="2016-10" db="EMBL/GenBank/DDBJ databases">
        <authorList>
            <person name="Varghese N."/>
            <person name="Submissions S."/>
        </authorList>
    </citation>
    <scope>NUCLEOTIDE SEQUENCE [LARGE SCALE GENOMIC DNA]</scope>
    <source>
        <strain evidence="10">DSM 17465</strain>
    </source>
</reference>
<proteinExistence type="inferred from homology"/>
<evidence type="ECO:0000256" key="5">
    <source>
        <dbReference type="ARBA" id="ARBA00022989"/>
    </source>
</evidence>
<dbReference type="Pfam" id="PF00482">
    <property type="entry name" value="T2SSF"/>
    <property type="match status" value="2"/>
</dbReference>
<comment type="subcellular location">
    <subcellularLocation>
        <location evidence="1">Cell membrane</location>
        <topology evidence="1">Multi-pass membrane protein</topology>
    </subcellularLocation>
</comment>
<evidence type="ECO:0000256" key="1">
    <source>
        <dbReference type="ARBA" id="ARBA00004651"/>
    </source>
</evidence>
<keyword evidence="10" id="KW-1185">Reference proteome</keyword>
<feature type="transmembrane region" description="Helical" evidence="7">
    <location>
        <begin position="219"/>
        <end position="237"/>
    </location>
</feature>
<keyword evidence="4 7" id="KW-0812">Transmembrane</keyword>
<organism evidence="9 10">
    <name type="scientific">Pseudovibrio denitrificans</name>
    <dbReference type="NCBI Taxonomy" id="258256"/>
    <lineage>
        <taxon>Bacteria</taxon>
        <taxon>Pseudomonadati</taxon>
        <taxon>Pseudomonadota</taxon>
        <taxon>Alphaproteobacteria</taxon>
        <taxon>Hyphomicrobiales</taxon>
        <taxon>Stappiaceae</taxon>
        <taxon>Pseudovibrio</taxon>
    </lineage>
</organism>
<feature type="transmembrane region" description="Helical" evidence="7">
    <location>
        <begin position="168"/>
        <end position="198"/>
    </location>
</feature>
<evidence type="ECO:0000256" key="7">
    <source>
        <dbReference type="SAM" id="Phobius"/>
    </source>
</evidence>
<evidence type="ECO:0000313" key="10">
    <source>
        <dbReference type="Proteomes" id="UP000183371"/>
    </source>
</evidence>
<evidence type="ECO:0000256" key="6">
    <source>
        <dbReference type="ARBA" id="ARBA00023136"/>
    </source>
</evidence>
<dbReference type="PRINTS" id="PR00812">
    <property type="entry name" value="BCTERIALGSPF"/>
</dbReference>
<keyword evidence="5 7" id="KW-1133">Transmembrane helix</keyword>
<evidence type="ECO:0000259" key="8">
    <source>
        <dbReference type="Pfam" id="PF00482"/>
    </source>
</evidence>
<dbReference type="RefSeq" id="WP_054785693.1">
    <property type="nucleotide sequence ID" value="NZ_FPBD01000015.1"/>
</dbReference>